<dbReference type="HAMAP" id="MF_00479">
    <property type="entry name" value="RsxG_RnfG"/>
    <property type="match status" value="1"/>
</dbReference>
<dbReference type="EMBL" id="AGYR01000006">
    <property type="protein sequence ID" value="ENZ18998.1"/>
    <property type="molecule type" value="Genomic_DNA"/>
</dbReference>
<protein>
    <recommendedName>
        <fullName evidence="6">Ion-translocating oxidoreductase complex subunit G</fullName>
        <ecNumber evidence="6">7.-.-.-</ecNumber>
    </recommendedName>
    <alternativeName>
        <fullName evidence="6">Rnf electron transport complex subunit G</fullName>
    </alternativeName>
</protein>
<keyword evidence="2 6" id="KW-0597">Phosphoprotein</keyword>
<dbReference type="AlphaFoldDB" id="A0A0E2HF84"/>
<feature type="modified residue" description="FMN phosphoryl threonine" evidence="6">
    <location>
        <position position="181"/>
    </location>
</feature>
<dbReference type="GO" id="GO:0005886">
    <property type="term" value="C:plasma membrane"/>
    <property type="evidence" value="ECO:0007669"/>
    <property type="project" value="UniProtKB-SubCell"/>
</dbReference>
<evidence type="ECO:0000256" key="5">
    <source>
        <dbReference type="ARBA" id="ARBA00022982"/>
    </source>
</evidence>
<dbReference type="HOGENOM" id="CLU_077882_2_0_9"/>
<sequence length="203" mass="20987">MSKSGFMKDAVILFAITLVSGFLLGGVYQLTKKPIELATIAANNKAYKAVFAEAETFDSDEALTAAIPACNEALAGMNFGGVEVENVLKAVDAGGSQLGYVITSLSNDSYGGVVKLSVGLKDDGTITGIEFLEISDTPGLGLKAKEPAFKDQYAGKNAPELSVTKSGSADDTQINAISGATITSSATTNAVNAALYYLHNCIQ</sequence>
<comment type="subcellular location">
    <subcellularLocation>
        <location evidence="6">Cell membrane</location>
        <topology evidence="6">Single-pass membrane protein</topology>
    </subcellularLocation>
</comment>
<dbReference type="RefSeq" id="WP_002583855.1">
    <property type="nucleotide sequence ID" value="NZ_KB850998.1"/>
</dbReference>
<dbReference type="InterPro" id="IPR007329">
    <property type="entry name" value="FMN-bd"/>
</dbReference>
<keyword evidence="3 6" id="KW-0285">Flavoprotein</keyword>
<comment type="cofactor">
    <cofactor evidence="6">
        <name>FMN</name>
        <dbReference type="ChEBI" id="CHEBI:58210"/>
    </cofactor>
</comment>
<comment type="caution">
    <text evidence="8">The sequence shown here is derived from an EMBL/GenBank/DDBJ whole genome shotgun (WGS) entry which is preliminary data.</text>
</comment>
<dbReference type="GO" id="GO:0009055">
    <property type="term" value="F:electron transfer activity"/>
    <property type="evidence" value="ECO:0007669"/>
    <property type="project" value="InterPro"/>
</dbReference>
<evidence type="ECO:0000259" key="7">
    <source>
        <dbReference type="SMART" id="SM00900"/>
    </source>
</evidence>
<keyword evidence="6" id="KW-1003">Cell membrane</keyword>
<evidence type="ECO:0000256" key="1">
    <source>
        <dbReference type="ARBA" id="ARBA00022448"/>
    </source>
</evidence>
<evidence type="ECO:0000256" key="6">
    <source>
        <dbReference type="HAMAP-Rule" id="MF_00479"/>
    </source>
</evidence>
<evidence type="ECO:0000313" key="8">
    <source>
        <dbReference type="EMBL" id="ENZ18998.1"/>
    </source>
</evidence>
<dbReference type="GeneID" id="57964754"/>
<keyword evidence="6" id="KW-1278">Translocase</keyword>
<dbReference type="PATRIC" id="fig|999408.3.peg.924"/>
<keyword evidence="6" id="KW-0472">Membrane</keyword>
<evidence type="ECO:0000256" key="2">
    <source>
        <dbReference type="ARBA" id="ARBA00022553"/>
    </source>
</evidence>
<keyword evidence="6" id="KW-0812">Transmembrane</keyword>
<dbReference type="PANTHER" id="PTHR36118:SF1">
    <property type="entry name" value="ION-TRANSLOCATING OXIDOREDUCTASE COMPLEX SUBUNIT G"/>
    <property type="match status" value="1"/>
</dbReference>
<dbReference type="Pfam" id="PF04205">
    <property type="entry name" value="FMN_bind"/>
    <property type="match status" value="1"/>
</dbReference>
<reference evidence="8 9" key="1">
    <citation type="submission" date="2013-01" db="EMBL/GenBank/DDBJ databases">
        <title>The Genome Sequence of Clostridium clostridioforme 90A8.</title>
        <authorList>
            <consortium name="The Broad Institute Genome Sequencing Platform"/>
            <person name="Earl A."/>
            <person name="Ward D."/>
            <person name="Feldgarden M."/>
            <person name="Gevers D."/>
            <person name="Courvalin P."/>
            <person name="Lambert T."/>
            <person name="Walker B."/>
            <person name="Young S.K."/>
            <person name="Zeng Q."/>
            <person name="Gargeya S."/>
            <person name="Fitzgerald M."/>
            <person name="Haas B."/>
            <person name="Abouelleil A."/>
            <person name="Alvarado L."/>
            <person name="Arachchi H.M."/>
            <person name="Berlin A.M."/>
            <person name="Chapman S.B."/>
            <person name="Dewar J."/>
            <person name="Goldberg J."/>
            <person name="Griggs A."/>
            <person name="Gujja S."/>
            <person name="Hansen M."/>
            <person name="Howarth C."/>
            <person name="Imamovic A."/>
            <person name="Larimer J."/>
            <person name="McCowan C."/>
            <person name="Murphy C."/>
            <person name="Neiman D."/>
            <person name="Pearson M."/>
            <person name="Priest M."/>
            <person name="Roberts A."/>
            <person name="Saif S."/>
            <person name="Shea T."/>
            <person name="Sisk P."/>
            <person name="Sykes S."/>
            <person name="Wortman J."/>
            <person name="Nusbaum C."/>
            <person name="Birren B."/>
        </authorList>
    </citation>
    <scope>NUCLEOTIDE SEQUENCE [LARGE SCALE GENOMIC DNA]</scope>
    <source>
        <strain evidence="8 9">90A8</strain>
    </source>
</reference>
<dbReference type="EC" id="7.-.-.-" evidence="6"/>
<feature type="domain" description="FMN-binding" evidence="7">
    <location>
        <begin position="109"/>
        <end position="198"/>
    </location>
</feature>
<name>A0A0E2HF84_9FIRM</name>
<dbReference type="SMART" id="SM00900">
    <property type="entry name" value="FMN_bind"/>
    <property type="match status" value="1"/>
</dbReference>
<dbReference type="Proteomes" id="UP000013085">
    <property type="component" value="Unassembled WGS sequence"/>
</dbReference>
<accession>A0A0E2HF84</accession>
<keyword evidence="4 6" id="KW-0288">FMN</keyword>
<evidence type="ECO:0000313" key="9">
    <source>
        <dbReference type="Proteomes" id="UP000013085"/>
    </source>
</evidence>
<dbReference type="InterPro" id="IPR010209">
    <property type="entry name" value="Ion_transpt_RnfG/RsxG"/>
</dbReference>
<dbReference type="Gene3D" id="3.90.1010.20">
    <property type="match status" value="1"/>
</dbReference>
<dbReference type="PIRSF" id="PIRSF006091">
    <property type="entry name" value="E_trnsport_RnfG"/>
    <property type="match status" value="1"/>
</dbReference>
<keyword evidence="1 6" id="KW-0813">Transport</keyword>
<gene>
    <name evidence="6" type="primary">rnfG</name>
    <name evidence="8" type="ORF">HMPREF1090_00870</name>
</gene>
<dbReference type="GO" id="GO:0022900">
    <property type="term" value="P:electron transport chain"/>
    <property type="evidence" value="ECO:0007669"/>
    <property type="project" value="UniProtKB-UniRule"/>
</dbReference>
<evidence type="ECO:0000256" key="3">
    <source>
        <dbReference type="ARBA" id="ARBA00022630"/>
    </source>
</evidence>
<dbReference type="GO" id="GO:0010181">
    <property type="term" value="F:FMN binding"/>
    <property type="evidence" value="ECO:0007669"/>
    <property type="project" value="InterPro"/>
</dbReference>
<dbReference type="PANTHER" id="PTHR36118">
    <property type="entry name" value="ION-TRANSLOCATING OXIDOREDUCTASE COMPLEX SUBUNIT G"/>
    <property type="match status" value="1"/>
</dbReference>
<comment type="similarity">
    <text evidence="6">Belongs to the RnfG family.</text>
</comment>
<comment type="subunit">
    <text evidence="6">The complex is composed of six subunits: RnfA, RnfB, RnfC, RnfD, RnfE and RnfG.</text>
</comment>
<comment type="function">
    <text evidence="6">Part of a membrane-bound complex that couples electron transfer with translocation of ions across the membrane.</text>
</comment>
<proteinExistence type="inferred from homology"/>
<evidence type="ECO:0000256" key="4">
    <source>
        <dbReference type="ARBA" id="ARBA00022643"/>
    </source>
</evidence>
<keyword evidence="5 6" id="KW-0249">Electron transport</keyword>
<organism evidence="8 9">
    <name type="scientific">[Clostridium] clostridioforme 90A8</name>
    <dbReference type="NCBI Taxonomy" id="999408"/>
    <lineage>
        <taxon>Bacteria</taxon>
        <taxon>Bacillati</taxon>
        <taxon>Bacillota</taxon>
        <taxon>Clostridia</taxon>
        <taxon>Lachnospirales</taxon>
        <taxon>Lachnospiraceae</taxon>
        <taxon>Enterocloster</taxon>
    </lineage>
</organism>
<keyword evidence="6" id="KW-1133">Transmembrane helix</keyword>